<proteinExistence type="predicted"/>
<dbReference type="EMBL" id="ATNM01000141">
    <property type="protein sequence ID" value="EPR66794.1"/>
    <property type="molecule type" value="Genomic_DNA"/>
</dbReference>
<name>S7WJA7_9BACT</name>
<accession>S7WJA7</accession>
<evidence type="ECO:0000313" key="1">
    <source>
        <dbReference type="EMBL" id="EPR66794.1"/>
    </source>
</evidence>
<dbReference type="AlphaFoldDB" id="S7WJA7"/>
<evidence type="ECO:0000313" key="2">
    <source>
        <dbReference type="Proteomes" id="UP000014974"/>
    </source>
</evidence>
<dbReference type="Proteomes" id="UP000014974">
    <property type="component" value="Unassembled WGS sequence"/>
</dbReference>
<organism evidence="1 2">
    <name type="scientific">Cyclobacterium qasimii M12-11B</name>
    <dbReference type="NCBI Taxonomy" id="641524"/>
    <lineage>
        <taxon>Bacteria</taxon>
        <taxon>Pseudomonadati</taxon>
        <taxon>Bacteroidota</taxon>
        <taxon>Cytophagia</taxon>
        <taxon>Cytophagales</taxon>
        <taxon>Cyclobacteriaceae</taxon>
        <taxon>Cyclobacterium</taxon>
    </lineage>
</organism>
<comment type="caution">
    <text evidence="1">The sequence shown here is derived from an EMBL/GenBank/DDBJ whole genome shotgun (WGS) entry which is preliminary data.</text>
</comment>
<protein>
    <submittedName>
        <fullName evidence="1">Uncharacterized protein</fullName>
    </submittedName>
</protein>
<reference evidence="1 2" key="1">
    <citation type="journal article" date="2013" name="Genome Announc.">
        <title>Draft Genome Sequence of Cyclobacterium qasimii Strain M12-11BT, Isolated from Arctic Marine Sediment.</title>
        <authorList>
            <person name="Shivaji S."/>
            <person name="Ara S."/>
            <person name="Singh A."/>
            <person name="Kumar Pinnaka A."/>
        </authorList>
    </citation>
    <scope>NUCLEOTIDE SEQUENCE [LARGE SCALE GENOMIC DNA]</scope>
    <source>
        <strain evidence="1 2">M12-11B</strain>
    </source>
</reference>
<sequence length="126" mass="14315">MLKFILIGNKNVFFFPTSSSKSVFSLRYFSLASSILSFFTPSAVISASRTRLLAFSRASSSIFLLLFLIINPARTAPIKTPKAPDNIMYIEIPIDIFEFIYRIEWVTALLGRNKLQYIKAMTQDFG</sequence>
<gene>
    <name evidence="1" type="ORF">ADICYQ_4226</name>
</gene>